<reference evidence="5 6" key="1">
    <citation type="submission" date="2016-10" db="EMBL/GenBank/DDBJ databases">
        <authorList>
            <person name="de Groot N.N."/>
        </authorList>
    </citation>
    <scope>NUCLEOTIDE SEQUENCE [LARGE SCALE GENOMIC DNA]</scope>
    <source>
        <strain evidence="5 6">DSM 15345</strain>
    </source>
</reference>
<sequence length="300" mass="32318">MTERRGGALRLVGPLAIAFAILAAPVIWRLTAPQEQAALTAQRAAVLEAQIANLADRLDLMRDRMEALEAAQKQAALAPLPDIPATPAPAAQGFGGYADLMRLSARRSYNTGLKLLSTATLREVFGDPADALGQECSRPTSPRLLALLETRDVGPFRAQLIRPALDSLEAILARVEDDDPDLYAQLKSYGGLCARLVRGSQEAISRHAFGLAIDISIGGTLDAMGDGQTQLGLILMSDFFLEEGWIWGAAFSREDSMHFEVSQELFERWRVAGLLDVELPEGAAPPDLPDLPEDAPPPAE</sequence>
<feature type="domain" description="Peptidase M15C" evidence="4">
    <location>
        <begin position="199"/>
        <end position="261"/>
    </location>
</feature>
<evidence type="ECO:0000313" key="5">
    <source>
        <dbReference type="EMBL" id="SDZ89413.1"/>
    </source>
</evidence>
<evidence type="ECO:0000259" key="4">
    <source>
        <dbReference type="Pfam" id="PF13539"/>
    </source>
</evidence>
<dbReference type="OrthoDB" id="9799970at2"/>
<keyword evidence="3" id="KW-1133">Transmembrane helix</keyword>
<feature type="transmembrane region" description="Helical" evidence="3">
    <location>
        <begin position="7"/>
        <end position="28"/>
    </location>
</feature>
<gene>
    <name evidence="5" type="ORF">SAMN05444370_10277</name>
</gene>
<keyword evidence="5" id="KW-0378">Hydrolase</keyword>
<keyword evidence="5" id="KW-0121">Carboxypeptidase</keyword>
<dbReference type="Pfam" id="PF13539">
    <property type="entry name" value="Peptidase_M15_4"/>
    <property type="match status" value="1"/>
</dbReference>
<dbReference type="InterPro" id="IPR039561">
    <property type="entry name" value="Peptidase_M15C"/>
</dbReference>
<proteinExistence type="predicted"/>
<evidence type="ECO:0000256" key="3">
    <source>
        <dbReference type="SAM" id="Phobius"/>
    </source>
</evidence>
<protein>
    <submittedName>
        <fullName evidence="5">D-alanyl-D-alanine carboxypeptidase</fullName>
    </submittedName>
</protein>
<dbReference type="Proteomes" id="UP000198703">
    <property type="component" value="Unassembled WGS sequence"/>
</dbReference>
<keyword evidence="1" id="KW-0175">Coiled coil</keyword>
<dbReference type="STRING" id="89524.SAMN05444370_10277"/>
<dbReference type="GO" id="GO:0004180">
    <property type="term" value="F:carboxypeptidase activity"/>
    <property type="evidence" value="ECO:0007669"/>
    <property type="project" value="UniProtKB-KW"/>
</dbReference>
<feature type="region of interest" description="Disordered" evidence="2">
    <location>
        <begin position="280"/>
        <end position="300"/>
    </location>
</feature>
<dbReference type="SUPFAM" id="SSF55166">
    <property type="entry name" value="Hedgehog/DD-peptidase"/>
    <property type="match status" value="1"/>
</dbReference>
<feature type="coiled-coil region" evidence="1">
    <location>
        <begin position="44"/>
        <end position="71"/>
    </location>
</feature>
<keyword evidence="5" id="KW-0645">Protease</keyword>
<feature type="compositionally biased region" description="Pro residues" evidence="2">
    <location>
        <begin position="286"/>
        <end position="300"/>
    </location>
</feature>
<evidence type="ECO:0000313" key="6">
    <source>
        <dbReference type="Proteomes" id="UP000198703"/>
    </source>
</evidence>
<keyword evidence="3" id="KW-0472">Membrane</keyword>
<accession>A0A1H3WQK5</accession>
<dbReference type="InterPro" id="IPR009045">
    <property type="entry name" value="Zn_M74/Hedgehog-like"/>
</dbReference>
<keyword evidence="3" id="KW-0812">Transmembrane</keyword>
<dbReference type="RefSeq" id="WP_139283969.1">
    <property type="nucleotide sequence ID" value="NZ_FNQM01000002.1"/>
</dbReference>
<keyword evidence="6" id="KW-1185">Reference proteome</keyword>
<dbReference type="Gene3D" id="3.30.1380.10">
    <property type="match status" value="1"/>
</dbReference>
<dbReference type="AlphaFoldDB" id="A0A1H3WQK5"/>
<organism evidence="5 6">
    <name type="scientific">Rubrimonas cliftonensis</name>
    <dbReference type="NCBI Taxonomy" id="89524"/>
    <lineage>
        <taxon>Bacteria</taxon>
        <taxon>Pseudomonadati</taxon>
        <taxon>Pseudomonadota</taxon>
        <taxon>Alphaproteobacteria</taxon>
        <taxon>Rhodobacterales</taxon>
        <taxon>Paracoccaceae</taxon>
        <taxon>Rubrimonas</taxon>
    </lineage>
</organism>
<name>A0A1H3WQK5_9RHOB</name>
<evidence type="ECO:0000256" key="2">
    <source>
        <dbReference type="SAM" id="MobiDB-lite"/>
    </source>
</evidence>
<dbReference type="EMBL" id="FNQM01000002">
    <property type="protein sequence ID" value="SDZ89413.1"/>
    <property type="molecule type" value="Genomic_DNA"/>
</dbReference>
<evidence type="ECO:0000256" key="1">
    <source>
        <dbReference type="SAM" id="Coils"/>
    </source>
</evidence>